<comment type="caution">
    <text evidence="3">The sequence shown here is derived from an EMBL/GenBank/DDBJ whole genome shotgun (WGS) entry which is preliminary data.</text>
</comment>
<dbReference type="PANTHER" id="PTHR33987:SF2">
    <property type="entry name" value="ALKALINE PHOSPHATASE D"/>
    <property type="match status" value="1"/>
</dbReference>
<dbReference type="InterPro" id="IPR018946">
    <property type="entry name" value="PhoD-like_MPP"/>
</dbReference>
<dbReference type="Gene3D" id="3.60.21.70">
    <property type="entry name" value="PhoD-like phosphatase"/>
    <property type="match status" value="1"/>
</dbReference>
<dbReference type="AlphaFoldDB" id="A0A399RUT7"/>
<keyword evidence="4" id="KW-1185">Reference proteome</keyword>
<dbReference type="InterPro" id="IPR038607">
    <property type="entry name" value="PhoD-like_sf"/>
</dbReference>
<keyword evidence="1" id="KW-1133">Transmembrane helix</keyword>
<gene>
    <name evidence="3" type="ORF">D1627_17115</name>
</gene>
<name>A0A399RUT7_9BACT</name>
<sequence length="377" mass="42442">MFVVPIYWLAPTPLAQGLFFTFGNLLLLRMVIGSYMMKSTLKPLLMLALLLLKSLLVTAQPDIPHTRIAFGSCNDQDDPQPLWADILAAKPDLWLWLGDNIYADTHDMDTLASKYHRQLRQPLYIQLLQTTPVTGTWDDHDFGYNDAGKEFEKKAQSQALFLDFMGIPDTAAVRRQAGIYRSYTLGEGPRKVKIILLDVRYHRDKLLDVFGLYLPNYAGDVLGEAQWQWLEKELASSDAQINLIASGLQVLPNGHAYTNWSAFPSARKRLLHLLETTRPANPILLSGDRHVGELAKINLQGYTQPIYEITSSGMTHFRKPSTKGNKYRVGEQVGALNFGLLDVTWQGSSIEVTMQIRGVGNEALIEQQLTFTGNYTQ</sequence>
<dbReference type="CDD" id="cd07389">
    <property type="entry name" value="MPP_PhoD"/>
    <property type="match status" value="1"/>
</dbReference>
<evidence type="ECO:0000313" key="4">
    <source>
        <dbReference type="Proteomes" id="UP000266005"/>
    </source>
</evidence>
<keyword evidence="1" id="KW-0812">Transmembrane</keyword>
<feature type="transmembrane region" description="Helical" evidence="1">
    <location>
        <begin position="6"/>
        <end position="28"/>
    </location>
</feature>
<dbReference type="EMBL" id="QWGE01000006">
    <property type="protein sequence ID" value="RIJ34083.1"/>
    <property type="molecule type" value="Genomic_DNA"/>
</dbReference>
<evidence type="ECO:0000313" key="3">
    <source>
        <dbReference type="EMBL" id="RIJ34083.1"/>
    </source>
</evidence>
<dbReference type="SUPFAM" id="SSF56300">
    <property type="entry name" value="Metallo-dependent phosphatases"/>
    <property type="match status" value="1"/>
</dbReference>
<dbReference type="InterPro" id="IPR029052">
    <property type="entry name" value="Metallo-depent_PP-like"/>
</dbReference>
<feature type="domain" description="PhoD-like phosphatase metallophosphatase" evidence="2">
    <location>
        <begin position="81"/>
        <end position="316"/>
    </location>
</feature>
<dbReference type="Proteomes" id="UP000266005">
    <property type="component" value="Unassembled WGS sequence"/>
</dbReference>
<feature type="transmembrane region" description="Helical" evidence="1">
    <location>
        <begin position="40"/>
        <end position="59"/>
    </location>
</feature>
<dbReference type="PANTHER" id="PTHR33987">
    <property type="entry name" value="CALCINEURIN-LIKE METALLO-PHOSPHOESTERASE SUPERFAMILY PROTEIN"/>
    <property type="match status" value="1"/>
</dbReference>
<evidence type="ECO:0000256" key="1">
    <source>
        <dbReference type="SAM" id="Phobius"/>
    </source>
</evidence>
<accession>A0A399RUT7</accession>
<protein>
    <submittedName>
        <fullName evidence="3">Alkaline phosphatase family protein</fullName>
    </submittedName>
</protein>
<keyword evidence="1" id="KW-0472">Membrane</keyword>
<reference evidence="4" key="1">
    <citation type="submission" date="2018-08" db="EMBL/GenBank/DDBJ databases">
        <title>Mucilaginibacter sp. MYSH2.</title>
        <authorList>
            <person name="Seo T."/>
        </authorList>
    </citation>
    <scope>NUCLEOTIDE SEQUENCE [LARGE SCALE GENOMIC DNA]</scope>
    <source>
        <strain evidence="4">KIRAN</strain>
    </source>
</reference>
<evidence type="ECO:0000259" key="2">
    <source>
        <dbReference type="Pfam" id="PF09423"/>
    </source>
</evidence>
<organism evidence="3 4">
    <name type="scientific">Pontibacter oryzae</name>
    <dbReference type="NCBI Taxonomy" id="2304593"/>
    <lineage>
        <taxon>Bacteria</taxon>
        <taxon>Pseudomonadati</taxon>
        <taxon>Bacteroidota</taxon>
        <taxon>Cytophagia</taxon>
        <taxon>Cytophagales</taxon>
        <taxon>Hymenobacteraceae</taxon>
        <taxon>Pontibacter</taxon>
    </lineage>
</organism>
<proteinExistence type="predicted"/>
<dbReference type="Pfam" id="PF09423">
    <property type="entry name" value="PhoD"/>
    <property type="match status" value="1"/>
</dbReference>